<dbReference type="InterPro" id="IPR036378">
    <property type="entry name" value="FAS1_dom_sf"/>
</dbReference>
<dbReference type="GO" id="GO:0007155">
    <property type="term" value="P:cell adhesion"/>
    <property type="evidence" value="ECO:0007669"/>
    <property type="project" value="TreeGrafter"/>
</dbReference>
<accession>A0A5J6GBB7</accession>
<dbReference type="SMART" id="SM00554">
    <property type="entry name" value="FAS1"/>
    <property type="match status" value="1"/>
</dbReference>
<gene>
    <name evidence="3" type="ORF">CP970_19225</name>
</gene>
<sequence length="205" mass="20697">MAPPRRPARAFAPALAPAGALLALLTVAGCAGSGANFPGSAVEGPRRDDKAFGSACPEVAPGAANAAALGKTPVLAAIDSMPQLSGFAALVKDAKAEDMFRSMQNVTVFAPTDAAFGKLPAERRKALARPREAGDTVRSLIVAQDLTREDLVAGQAYPTLRDGVRVTAAAAVGGGVTVDGARVVCGSVTTKDARLHLLDALPAEG</sequence>
<dbReference type="Pfam" id="PF02469">
    <property type="entry name" value="Fasciclin"/>
    <property type="match status" value="1"/>
</dbReference>
<dbReference type="PROSITE" id="PS51257">
    <property type="entry name" value="PROKAR_LIPOPROTEIN"/>
    <property type="match status" value="1"/>
</dbReference>
<dbReference type="GO" id="GO:0005615">
    <property type="term" value="C:extracellular space"/>
    <property type="evidence" value="ECO:0007669"/>
    <property type="project" value="TreeGrafter"/>
</dbReference>
<name>A0A5J6GBB7_STRKN</name>
<keyword evidence="1" id="KW-0732">Signal</keyword>
<dbReference type="InterPro" id="IPR000782">
    <property type="entry name" value="FAS1_domain"/>
</dbReference>
<organism evidence="3 4">
    <name type="scientific">Streptomyces kanamyceticus</name>
    <dbReference type="NCBI Taxonomy" id="1967"/>
    <lineage>
        <taxon>Bacteria</taxon>
        <taxon>Bacillati</taxon>
        <taxon>Actinomycetota</taxon>
        <taxon>Actinomycetes</taxon>
        <taxon>Kitasatosporales</taxon>
        <taxon>Streptomycetaceae</taxon>
        <taxon>Streptomyces</taxon>
    </lineage>
</organism>
<dbReference type="KEGG" id="ska:CP970_19225"/>
<evidence type="ECO:0000313" key="3">
    <source>
        <dbReference type="EMBL" id="QEU92759.1"/>
    </source>
</evidence>
<dbReference type="GO" id="GO:0031012">
    <property type="term" value="C:extracellular matrix"/>
    <property type="evidence" value="ECO:0007669"/>
    <property type="project" value="TreeGrafter"/>
</dbReference>
<evidence type="ECO:0000313" key="4">
    <source>
        <dbReference type="Proteomes" id="UP000325529"/>
    </source>
</evidence>
<evidence type="ECO:0000259" key="2">
    <source>
        <dbReference type="PROSITE" id="PS50213"/>
    </source>
</evidence>
<dbReference type="SUPFAM" id="SSF82153">
    <property type="entry name" value="FAS1 domain"/>
    <property type="match status" value="1"/>
</dbReference>
<feature type="signal peptide" evidence="1">
    <location>
        <begin position="1"/>
        <end position="31"/>
    </location>
</feature>
<dbReference type="PANTHER" id="PTHR10900:SF77">
    <property type="entry name" value="FI19380P1"/>
    <property type="match status" value="1"/>
</dbReference>
<feature type="domain" description="FAS1" evidence="2">
    <location>
        <begin position="71"/>
        <end position="202"/>
    </location>
</feature>
<dbReference type="GO" id="GO:0030198">
    <property type="term" value="P:extracellular matrix organization"/>
    <property type="evidence" value="ECO:0007669"/>
    <property type="project" value="TreeGrafter"/>
</dbReference>
<dbReference type="PROSITE" id="PS50213">
    <property type="entry name" value="FAS1"/>
    <property type="match status" value="1"/>
</dbReference>
<dbReference type="PANTHER" id="PTHR10900">
    <property type="entry name" value="PERIOSTIN-RELATED"/>
    <property type="match status" value="1"/>
</dbReference>
<feature type="chain" id="PRO_5038864177" evidence="1">
    <location>
        <begin position="32"/>
        <end position="205"/>
    </location>
</feature>
<dbReference type="Gene3D" id="2.30.180.10">
    <property type="entry name" value="FAS1 domain"/>
    <property type="match status" value="1"/>
</dbReference>
<dbReference type="Proteomes" id="UP000325529">
    <property type="component" value="Chromosome"/>
</dbReference>
<dbReference type="AlphaFoldDB" id="A0A5J6GBB7"/>
<reference evidence="3 4" key="1">
    <citation type="submission" date="2017-09" db="EMBL/GenBank/DDBJ databases">
        <authorList>
            <person name="Lee N."/>
            <person name="Cho B.-K."/>
        </authorList>
    </citation>
    <scope>NUCLEOTIDE SEQUENCE [LARGE SCALE GENOMIC DNA]</scope>
    <source>
        <strain evidence="3 4">ATCC 12853</strain>
    </source>
</reference>
<dbReference type="EMBL" id="CP023699">
    <property type="protein sequence ID" value="QEU92759.1"/>
    <property type="molecule type" value="Genomic_DNA"/>
</dbReference>
<dbReference type="RefSeq" id="WP_150493586.1">
    <property type="nucleotide sequence ID" value="NZ_CP023699.1"/>
</dbReference>
<dbReference type="GO" id="GO:0050839">
    <property type="term" value="F:cell adhesion molecule binding"/>
    <property type="evidence" value="ECO:0007669"/>
    <property type="project" value="TreeGrafter"/>
</dbReference>
<evidence type="ECO:0000256" key="1">
    <source>
        <dbReference type="SAM" id="SignalP"/>
    </source>
</evidence>
<dbReference type="InterPro" id="IPR050904">
    <property type="entry name" value="Adhesion/Biosynth-related"/>
</dbReference>
<keyword evidence="4" id="KW-1185">Reference proteome</keyword>
<proteinExistence type="predicted"/>
<protein>
    <submittedName>
        <fullName evidence="3">Fasciclin domain-containing protein</fullName>
    </submittedName>
</protein>